<dbReference type="RefSeq" id="WP_152211305.1">
    <property type="nucleotide sequence ID" value="NZ_WFLN01000004.1"/>
</dbReference>
<protein>
    <recommendedName>
        <fullName evidence="7">Pilus formation protein N-terminal domain-containing protein</fullName>
    </recommendedName>
</protein>
<proteinExistence type="inferred from homology"/>
<keyword evidence="2" id="KW-0472">Membrane</keyword>
<keyword evidence="6" id="KW-1185">Reference proteome</keyword>
<name>A0A833N4U3_9BACT</name>
<dbReference type="AlphaFoldDB" id="A0A833N4U3"/>
<dbReference type="PRINTS" id="PR00811">
    <property type="entry name" value="BCTERIALGSPD"/>
</dbReference>
<comment type="caution">
    <text evidence="5">The sequence shown here is derived from an EMBL/GenBank/DDBJ whole genome shotgun (WGS) entry which is preliminary data.</text>
</comment>
<gene>
    <name evidence="5" type="ORF">GCL57_00540</name>
</gene>
<evidence type="ECO:0000259" key="4">
    <source>
        <dbReference type="Pfam" id="PF13629"/>
    </source>
</evidence>
<organism evidence="5 6">
    <name type="scientific">Fluviispira multicolorata</name>
    <dbReference type="NCBI Taxonomy" id="2654512"/>
    <lineage>
        <taxon>Bacteria</taxon>
        <taxon>Pseudomonadati</taxon>
        <taxon>Bdellovibrionota</taxon>
        <taxon>Oligoflexia</taxon>
        <taxon>Silvanigrellales</taxon>
        <taxon>Silvanigrellaceae</taxon>
        <taxon>Fluviispira</taxon>
    </lineage>
</organism>
<feature type="domain" description="Pilus formation protein N-terminal" evidence="4">
    <location>
        <begin position="155"/>
        <end position="223"/>
    </location>
</feature>
<feature type="transmembrane region" description="Helical" evidence="2">
    <location>
        <begin position="128"/>
        <end position="153"/>
    </location>
</feature>
<dbReference type="Proteomes" id="UP000442694">
    <property type="component" value="Unassembled WGS sequence"/>
</dbReference>
<dbReference type="InterPro" id="IPR004846">
    <property type="entry name" value="T2SS/T3SS_dom"/>
</dbReference>
<dbReference type="Pfam" id="PF00263">
    <property type="entry name" value="Secretin"/>
    <property type="match status" value="1"/>
</dbReference>
<evidence type="ECO:0000259" key="3">
    <source>
        <dbReference type="Pfam" id="PF00263"/>
    </source>
</evidence>
<comment type="similarity">
    <text evidence="1">Belongs to the bacterial secretin family.</text>
</comment>
<feature type="domain" description="Type II/III secretion system secretin-like" evidence="3">
    <location>
        <begin position="434"/>
        <end position="589"/>
    </location>
</feature>
<sequence>MIKLITEFEQNALKINENQVNLKTPIGIQASMTGLLNHISLSLNEGLLYKKKRLFHTFGMTFPIGVICFNKKGALLCSPKVVPKNCLFIAPKGSFYTAEIHPSILNKITKNSYLKELKIIKNKLAKMIYLFLKYFIYIMLFLTFKIISISAFANENLKINIGKTKVIQLSSPPQSIQISDPDILDIQRIGLTNSIKIIPKQNGFSSITVNYMGGEENFWNVQVGHSDFNTQSHSFNNDSGQNSNSLPLNILTTYLKKIRGLKLVIKNGKIILLGNIKRYEDFRTIVKAVGTNGKLFFPSYLISPEIEEGVIHSLQSDLRIMGEKNLTIISKGGIYSLTGVSSSPVGKHRSWIFLNAILPNLVDATSHFTGDSSVVQINLEFLEVGKKEGIGGGVQAPGTRAPIATSLNFSPSLVGSALSEPILQIAPLQFLIKALEERSFVRNLAQPVVISRSGEKASFLAGGEVPIVTTQNSQNNQSSSVTFKPFGIIFNVLPRVQSDGSIWLKLDLEVSDISELYSSQNIPGFTKRKVSTNIILKDKNLALLSGLVQAKNTKNIEKYPFLGSIPILGELFKSRKFNDEESELWIAVSALRSDLEEENLGVKNFLNMKADAFKKNLNGSLLD</sequence>
<dbReference type="GO" id="GO:0009306">
    <property type="term" value="P:protein secretion"/>
    <property type="evidence" value="ECO:0007669"/>
    <property type="project" value="InterPro"/>
</dbReference>
<dbReference type="PANTHER" id="PTHR30332:SF17">
    <property type="entry name" value="TYPE IV PILIATION SYSTEM PROTEIN DR_0774-RELATED"/>
    <property type="match status" value="1"/>
</dbReference>
<evidence type="ECO:0000313" key="5">
    <source>
        <dbReference type="EMBL" id="KAB8033217.1"/>
    </source>
</evidence>
<evidence type="ECO:0000256" key="2">
    <source>
        <dbReference type="SAM" id="Phobius"/>
    </source>
</evidence>
<evidence type="ECO:0000313" key="6">
    <source>
        <dbReference type="Proteomes" id="UP000442694"/>
    </source>
</evidence>
<accession>A0A833N4U3</accession>
<dbReference type="Pfam" id="PF13629">
    <property type="entry name" value="T2SS-T3SS_pil_N"/>
    <property type="match status" value="1"/>
</dbReference>
<dbReference type="InterPro" id="IPR001775">
    <property type="entry name" value="GspD/PilQ"/>
</dbReference>
<evidence type="ECO:0000256" key="1">
    <source>
        <dbReference type="RuleBase" id="RU004003"/>
    </source>
</evidence>
<reference evidence="5 6" key="1">
    <citation type="submission" date="2019-10" db="EMBL/GenBank/DDBJ databases">
        <title>New genus of Silvanigrellaceae.</title>
        <authorList>
            <person name="Pitt A."/>
            <person name="Hahn M.W."/>
        </authorList>
    </citation>
    <scope>NUCLEOTIDE SEQUENCE [LARGE SCALE GENOMIC DNA]</scope>
    <source>
        <strain evidence="5 6">33A1-SZDP</strain>
    </source>
</reference>
<dbReference type="EMBL" id="WFLN01000004">
    <property type="protein sequence ID" value="KAB8033217.1"/>
    <property type="molecule type" value="Genomic_DNA"/>
</dbReference>
<keyword evidence="2" id="KW-0812">Transmembrane</keyword>
<evidence type="ECO:0008006" key="7">
    <source>
        <dbReference type="Google" id="ProtNLM"/>
    </source>
</evidence>
<dbReference type="PANTHER" id="PTHR30332">
    <property type="entry name" value="PROBABLE GENERAL SECRETION PATHWAY PROTEIN D"/>
    <property type="match status" value="1"/>
</dbReference>
<dbReference type="GO" id="GO:0015627">
    <property type="term" value="C:type II protein secretion system complex"/>
    <property type="evidence" value="ECO:0007669"/>
    <property type="project" value="TreeGrafter"/>
</dbReference>
<keyword evidence="2" id="KW-1133">Transmembrane helix</keyword>
<dbReference type="InterPro" id="IPR050810">
    <property type="entry name" value="Bact_Secretion_Sys_Channel"/>
</dbReference>
<dbReference type="InterPro" id="IPR032789">
    <property type="entry name" value="T2SS-T3SS_pil_N"/>
</dbReference>